<gene>
    <name evidence="7" type="primary">rpoE</name>
    <name evidence="7" type="ORF">Airi01_081450</name>
</gene>
<dbReference type="CDD" id="cd06171">
    <property type="entry name" value="Sigma70_r4"/>
    <property type="match status" value="1"/>
</dbReference>
<evidence type="ECO:0000256" key="2">
    <source>
        <dbReference type="ARBA" id="ARBA00023015"/>
    </source>
</evidence>
<evidence type="ECO:0000259" key="6">
    <source>
        <dbReference type="PROSITE" id="PS00622"/>
    </source>
</evidence>
<evidence type="ECO:0000256" key="3">
    <source>
        <dbReference type="ARBA" id="ARBA00023082"/>
    </source>
</evidence>
<protein>
    <submittedName>
        <fullName evidence="7">DNA-directed RNA polymerase sigma-70 factor</fullName>
    </submittedName>
</protein>
<dbReference type="NCBIfam" id="TIGR02937">
    <property type="entry name" value="sigma70-ECF"/>
    <property type="match status" value="1"/>
</dbReference>
<dbReference type="InterPro" id="IPR007627">
    <property type="entry name" value="RNA_pol_sigma70_r2"/>
</dbReference>
<dbReference type="PROSITE" id="PS00622">
    <property type="entry name" value="HTH_LUXR_1"/>
    <property type="match status" value="1"/>
</dbReference>
<dbReference type="EMBL" id="BSTJ01000012">
    <property type="protein sequence ID" value="GLY79878.1"/>
    <property type="molecule type" value="Genomic_DNA"/>
</dbReference>
<dbReference type="Pfam" id="PF08281">
    <property type="entry name" value="Sigma70_r4_2"/>
    <property type="match status" value="1"/>
</dbReference>
<dbReference type="Gene3D" id="1.10.10.10">
    <property type="entry name" value="Winged helix-like DNA-binding domain superfamily/Winged helix DNA-binding domain"/>
    <property type="match status" value="1"/>
</dbReference>
<dbReference type="Proteomes" id="UP001165135">
    <property type="component" value="Unassembled WGS sequence"/>
</dbReference>
<dbReference type="PANTHER" id="PTHR43133">
    <property type="entry name" value="RNA POLYMERASE ECF-TYPE SIGMA FACTO"/>
    <property type="match status" value="1"/>
</dbReference>
<dbReference type="Gene3D" id="1.10.1740.10">
    <property type="match status" value="1"/>
</dbReference>
<evidence type="ECO:0000256" key="4">
    <source>
        <dbReference type="ARBA" id="ARBA00023125"/>
    </source>
</evidence>
<feature type="domain" description="HTH luxR-type" evidence="6">
    <location>
        <begin position="148"/>
        <end position="175"/>
    </location>
</feature>
<dbReference type="SUPFAM" id="SSF88659">
    <property type="entry name" value="Sigma3 and sigma4 domains of RNA polymerase sigma factors"/>
    <property type="match status" value="1"/>
</dbReference>
<dbReference type="InterPro" id="IPR013324">
    <property type="entry name" value="RNA_pol_sigma_r3/r4-like"/>
</dbReference>
<reference evidence="7" key="1">
    <citation type="submission" date="2023-03" db="EMBL/GenBank/DDBJ databases">
        <title>Actinoallomurus iriomotensis NBRC 103681.</title>
        <authorList>
            <person name="Ichikawa N."/>
            <person name="Sato H."/>
            <person name="Tonouchi N."/>
        </authorList>
    </citation>
    <scope>NUCLEOTIDE SEQUENCE</scope>
    <source>
        <strain evidence="7">NBRC 103681</strain>
    </source>
</reference>
<keyword evidence="7" id="KW-0240">DNA-directed RNA polymerase</keyword>
<dbReference type="GO" id="GO:0000428">
    <property type="term" value="C:DNA-directed RNA polymerase complex"/>
    <property type="evidence" value="ECO:0007669"/>
    <property type="project" value="UniProtKB-KW"/>
</dbReference>
<dbReference type="GO" id="GO:0006352">
    <property type="term" value="P:DNA-templated transcription initiation"/>
    <property type="evidence" value="ECO:0007669"/>
    <property type="project" value="InterPro"/>
</dbReference>
<dbReference type="InterPro" id="IPR013249">
    <property type="entry name" value="RNA_pol_sigma70_r4_t2"/>
</dbReference>
<keyword evidence="4" id="KW-0238">DNA-binding</keyword>
<dbReference type="GO" id="GO:0003677">
    <property type="term" value="F:DNA binding"/>
    <property type="evidence" value="ECO:0007669"/>
    <property type="project" value="UniProtKB-KW"/>
</dbReference>
<organism evidence="7 8">
    <name type="scientific">Actinoallomurus iriomotensis</name>
    <dbReference type="NCBI Taxonomy" id="478107"/>
    <lineage>
        <taxon>Bacteria</taxon>
        <taxon>Bacillati</taxon>
        <taxon>Actinomycetota</taxon>
        <taxon>Actinomycetes</taxon>
        <taxon>Streptosporangiales</taxon>
        <taxon>Thermomonosporaceae</taxon>
        <taxon>Actinoallomurus</taxon>
    </lineage>
</organism>
<dbReference type="InterPro" id="IPR036388">
    <property type="entry name" value="WH-like_DNA-bd_sf"/>
</dbReference>
<dbReference type="Pfam" id="PF04542">
    <property type="entry name" value="Sigma70_r2"/>
    <property type="match status" value="1"/>
</dbReference>
<dbReference type="InterPro" id="IPR000792">
    <property type="entry name" value="Tscrpt_reg_LuxR_C"/>
</dbReference>
<dbReference type="InterPro" id="IPR039425">
    <property type="entry name" value="RNA_pol_sigma-70-like"/>
</dbReference>
<comment type="caution">
    <text evidence="7">The sequence shown here is derived from an EMBL/GenBank/DDBJ whole genome shotgun (WGS) entry which is preliminary data.</text>
</comment>
<sequence length="185" mass="20707">MVIAEACHDADVIIASLAEPERFTTLYQRYAGEIYRYIAGRLGPDVADDLMADTFLEAFRHRARYDPERAGVRPWLYGIATNLIGRQRRSELRFYRAIARTGVDPAVEPMEPVIDRLSAEGMRRPLADAMARLNQGERDVLILVAGSGLAYEEVAQALGVSVGTVSSRLFRARRKMRATLEAHRG</sequence>
<dbReference type="InterPro" id="IPR013325">
    <property type="entry name" value="RNA_pol_sigma_r2"/>
</dbReference>
<evidence type="ECO:0000313" key="8">
    <source>
        <dbReference type="Proteomes" id="UP001165135"/>
    </source>
</evidence>
<keyword evidence="3" id="KW-0731">Sigma factor</keyword>
<dbReference type="InterPro" id="IPR014284">
    <property type="entry name" value="RNA_pol_sigma-70_dom"/>
</dbReference>
<evidence type="ECO:0000256" key="5">
    <source>
        <dbReference type="ARBA" id="ARBA00023163"/>
    </source>
</evidence>
<dbReference type="AlphaFoldDB" id="A0A9W6RQF0"/>
<dbReference type="PANTHER" id="PTHR43133:SF8">
    <property type="entry name" value="RNA POLYMERASE SIGMA FACTOR HI_1459-RELATED"/>
    <property type="match status" value="1"/>
</dbReference>
<evidence type="ECO:0000256" key="1">
    <source>
        <dbReference type="ARBA" id="ARBA00010641"/>
    </source>
</evidence>
<name>A0A9W6RQF0_9ACTN</name>
<proteinExistence type="inferred from homology"/>
<keyword evidence="5" id="KW-0804">Transcription</keyword>
<dbReference type="GO" id="GO:0016987">
    <property type="term" value="F:sigma factor activity"/>
    <property type="evidence" value="ECO:0007669"/>
    <property type="project" value="UniProtKB-KW"/>
</dbReference>
<accession>A0A9W6RQF0</accession>
<dbReference type="SUPFAM" id="SSF88946">
    <property type="entry name" value="Sigma2 domain of RNA polymerase sigma factors"/>
    <property type="match status" value="1"/>
</dbReference>
<comment type="similarity">
    <text evidence="1">Belongs to the sigma-70 factor family. ECF subfamily.</text>
</comment>
<evidence type="ECO:0000313" key="7">
    <source>
        <dbReference type="EMBL" id="GLY79878.1"/>
    </source>
</evidence>
<keyword evidence="2" id="KW-0805">Transcription regulation</keyword>